<gene>
    <name evidence="2" type="ORF">PRI8871_00843</name>
</gene>
<dbReference type="EMBL" id="OMOJ01000001">
    <property type="protein sequence ID" value="SPF78250.1"/>
    <property type="molecule type" value="Genomic_DNA"/>
</dbReference>
<dbReference type="InterPro" id="IPR012312">
    <property type="entry name" value="Hemerythrin-like"/>
</dbReference>
<dbReference type="AlphaFoldDB" id="A0A2R8AQJ9"/>
<dbReference type="CDD" id="cd12108">
    <property type="entry name" value="Hr-like"/>
    <property type="match status" value="1"/>
</dbReference>
<evidence type="ECO:0000313" key="3">
    <source>
        <dbReference type="Proteomes" id="UP000244904"/>
    </source>
</evidence>
<evidence type="ECO:0000313" key="2">
    <source>
        <dbReference type="EMBL" id="SPF78250.1"/>
    </source>
</evidence>
<dbReference type="Proteomes" id="UP000244904">
    <property type="component" value="Unassembled WGS sequence"/>
</dbReference>
<sequence length="202" mass="23341">MRGACASVIDFGWRRANLPAMDTSLSLTEREGLPEALRVLLQDYPRDGWQSHPNFQGLVSFWLDRHLMFRRLSAALLEDVEERMDGKLAQDVYVSRLGRFGNMLVQQLHGHHQIEDHHYFPVLVQRDTRLERGFEILDRDHHDLDGLLGRFTQQANAVLKGGEFGPFREEVLSFGKFLERHLSDEEDLIVPVILRDGPQSLE</sequence>
<accession>A0A2R8AQJ9</accession>
<proteinExistence type="predicted"/>
<feature type="domain" description="Hemerythrin-like" evidence="1">
    <location>
        <begin position="59"/>
        <end position="192"/>
    </location>
</feature>
<organism evidence="2 3">
    <name type="scientific">Pseudoprimorskyibacter insulae</name>
    <dbReference type="NCBI Taxonomy" id="1695997"/>
    <lineage>
        <taxon>Bacteria</taxon>
        <taxon>Pseudomonadati</taxon>
        <taxon>Pseudomonadota</taxon>
        <taxon>Alphaproteobacteria</taxon>
        <taxon>Rhodobacterales</taxon>
        <taxon>Paracoccaceae</taxon>
        <taxon>Pseudoprimorskyibacter</taxon>
    </lineage>
</organism>
<keyword evidence="3" id="KW-1185">Reference proteome</keyword>
<dbReference type="Gene3D" id="1.20.120.520">
    <property type="entry name" value="nmb1532 protein domain like"/>
    <property type="match status" value="1"/>
</dbReference>
<dbReference type="Pfam" id="PF01814">
    <property type="entry name" value="Hemerythrin"/>
    <property type="match status" value="1"/>
</dbReference>
<evidence type="ECO:0000259" key="1">
    <source>
        <dbReference type="Pfam" id="PF01814"/>
    </source>
</evidence>
<reference evidence="3" key="1">
    <citation type="submission" date="2018-03" db="EMBL/GenBank/DDBJ databases">
        <authorList>
            <person name="Rodrigo-Torres L."/>
            <person name="Arahal R. D."/>
            <person name="Lucena T."/>
        </authorList>
    </citation>
    <scope>NUCLEOTIDE SEQUENCE [LARGE SCALE GENOMIC DNA]</scope>
    <source>
        <strain evidence="3">CECT 8871</strain>
    </source>
</reference>
<name>A0A2R8AQJ9_9RHOB</name>
<protein>
    <recommendedName>
        <fullName evidence="1">Hemerythrin-like domain-containing protein</fullName>
    </recommendedName>
</protein>